<dbReference type="AlphaFoldDB" id="A0A845DAE2"/>
<evidence type="ECO:0000313" key="2">
    <source>
        <dbReference type="Proteomes" id="UP000449092"/>
    </source>
</evidence>
<evidence type="ECO:0000313" key="1">
    <source>
        <dbReference type="EMBL" id="MYE38008.1"/>
    </source>
</evidence>
<protein>
    <submittedName>
        <fullName evidence="1">Uncharacterized protein</fullName>
    </submittedName>
</protein>
<gene>
    <name evidence="1" type="ORF">F4X82_00610</name>
</gene>
<sequence length="182" mass="20737">MSSIVIPSVVIGDLESTPAGKEIPPPYIEEFGARYTRILETPFALGGKVFISERAYGVLQNSKTRAPFVCDVEIVPVRDLIECDVDDLPRKANVRRAIFSQKTEELCAPETMFYLVRDHYKTIHCVTPRLYLAMSPLSYNREGHFIFVFRSNNTIDAVSSQVQRDDAHFSHWVFARNKRPIA</sequence>
<comment type="caution">
    <text evidence="1">The sequence shown here is derived from an EMBL/GenBank/DDBJ whole genome shotgun (WGS) entry which is preliminary data.</text>
</comment>
<accession>A0A845DAE2</accession>
<dbReference type="EMBL" id="VXOY01000006">
    <property type="protein sequence ID" value="MYE38008.1"/>
    <property type="molecule type" value="Genomic_DNA"/>
</dbReference>
<organism evidence="1 2">
    <name type="scientific">Candidatus Spechtbacteria bacterium SB0662_bin_43</name>
    <dbReference type="NCBI Taxonomy" id="2604897"/>
    <lineage>
        <taxon>Bacteria</taxon>
        <taxon>Candidatus Spechtiibacteriota</taxon>
    </lineage>
</organism>
<reference evidence="1 2" key="1">
    <citation type="submission" date="2019-09" db="EMBL/GenBank/DDBJ databases">
        <title>Characterisation of the sponge microbiome using genome-centric metagenomics.</title>
        <authorList>
            <person name="Engelberts J.P."/>
            <person name="Robbins S.J."/>
            <person name="De Goeij J.M."/>
            <person name="Aranda M."/>
            <person name="Bell S.C."/>
            <person name="Webster N.S."/>
        </authorList>
    </citation>
    <scope>NUCLEOTIDE SEQUENCE [LARGE SCALE GENOMIC DNA]</scope>
    <source>
        <strain evidence="1">SB0662_bin_43</strain>
    </source>
</reference>
<proteinExistence type="predicted"/>
<name>A0A845DAE2_9BACT</name>
<dbReference type="Proteomes" id="UP000449092">
    <property type="component" value="Unassembled WGS sequence"/>
</dbReference>